<dbReference type="EC" id="1.17.99.6" evidence="4 17"/>
<dbReference type="GO" id="GO:0051539">
    <property type="term" value="F:4 iron, 4 sulfur cluster binding"/>
    <property type="evidence" value="ECO:0007669"/>
    <property type="project" value="UniProtKB-UniRule"/>
</dbReference>
<dbReference type="HAMAP" id="MF_02089">
    <property type="entry name" value="QueH"/>
    <property type="match status" value="1"/>
</dbReference>
<evidence type="ECO:0000256" key="12">
    <source>
        <dbReference type="ARBA" id="ARBA00023014"/>
    </source>
</evidence>
<keyword evidence="7 17" id="KW-0819">tRNA processing</keyword>
<evidence type="ECO:0000256" key="8">
    <source>
        <dbReference type="ARBA" id="ARBA00022723"/>
    </source>
</evidence>
<feature type="binding site" evidence="17">
    <location>
        <position position="84"/>
    </location>
    <ligand>
        <name>[4Fe-4S] cluster</name>
        <dbReference type="ChEBI" id="CHEBI:49883"/>
    </ligand>
</feature>
<feature type="disulfide bond" description="Redox-active" evidence="17">
    <location>
        <begin position="164"/>
        <end position="166"/>
    </location>
</feature>
<keyword evidence="10 17" id="KW-0560">Oxidoreductase</keyword>
<dbReference type="RefSeq" id="WP_093393999.1">
    <property type="nucleotide sequence ID" value="NZ_FOUU01000002.1"/>
</dbReference>
<gene>
    <name evidence="17" type="primary">queH</name>
    <name evidence="18" type="ORF">SAMN05660836_01048</name>
</gene>
<evidence type="ECO:0000256" key="5">
    <source>
        <dbReference type="ARBA" id="ARBA00016895"/>
    </source>
</evidence>
<reference evidence="18 19" key="1">
    <citation type="submission" date="2016-10" db="EMBL/GenBank/DDBJ databases">
        <authorList>
            <person name="de Groot N.N."/>
        </authorList>
    </citation>
    <scope>NUCLEOTIDE SEQUENCE [LARGE SCALE GENOMIC DNA]</scope>
    <source>
        <strain evidence="18 19">DSM 9990</strain>
    </source>
</reference>
<dbReference type="UniPathway" id="UPA00392"/>
<feature type="binding site" evidence="17">
    <location>
        <position position="10"/>
    </location>
    <ligand>
        <name>[4Fe-4S] cluster</name>
        <dbReference type="ChEBI" id="CHEBI:49883"/>
    </ligand>
</feature>
<dbReference type="GO" id="GO:0008616">
    <property type="term" value="P:tRNA queuosine(34) biosynthetic process"/>
    <property type="evidence" value="ECO:0007669"/>
    <property type="project" value="UniProtKB-UniRule"/>
</dbReference>
<accession>A0A1I4SM96</accession>
<evidence type="ECO:0000256" key="4">
    <source>
        <dbReference type="ARBA" id="ARBA00012622"/>
    </source>
</evidence>
<dbReference type="AlphaFoldDB" id="A0A1I4SM96"/>
<evidence type="ECO:0000256" key="17">
    <source>
        <dbReference type="HAMAP-Rule" id="MF_02089"/>
    </source>
</evidence>
<protein>
    <recommendedName>
        <fullName evidence="5 17">Epoxyqueuosine reductase QueH</fullName>
        <ecNumber evidence="4 17">1.17.99.6</ecNumber>
    </recommendedName>
    <alternativeName>
        <fullName evidence="15 17">Queuosine biosynthesis protein QueH</fullName>
    </alternativeName>
</protein>
<evidence type="ECO:0000256" key="1">
    <source>
        <dbReference type="ARBA" id="ARBA00002268"/>
    </source>
</evidence>
<keyword evidence="19" id="KW-1185">Reference proteome</keyword>
<name>A0A1I4SM96_9BACT</name>
<keyword evidence="11 17" id="KW-0408">Iron</keyword>
<keyword evidence="6 17" id="KW-0004">4Fe-4S</keyword>
<feature type="binding site" evidence="17">
    <location>
        <position position="9"/>
    </location>
    <ligand>
        <name>[4Fe-4S] cluster</name>
        <dbReference type="ChEBI" id="CHEBI:49883"/>
    </ligand>
</feature>
<dbReference type="STRING" id="39841.SAMN05660836_01048"/>
<evidence type="ECO:0000256" key="13">
    <source>
        <dbReference type="ARBA" id="ARBA00023157"/>
    </source>
</evidence>
<dbReference type="EMBL" id="FOUU01000002">
    <property type="protein sequence ID" value="SFM65606.1"/>
    <property type="molecule type" value="Genomic_DNA"/>
</dbReference>
<dbReference type="Pfam" id="PF02677">
    <property type="entry name" value="QueH"/>
    <property type="match status" value="1"/>
</dbReference>
<keyword evidence="9 17" id="KW-0671">Queuosine biosynthesis</keyword>
<dbReference type="Proteomes" id="UP000199611">
    <property type="component" value="Unassembled WGS sequence"/>
</dbReference>
<evidence type="ECO:0000256" key="15">
    <source>
        <dbReference type="ARBA" id="ARBA00031446"/>
    </source>
</evidence>
<keyword evidence="13 17" id="KW-1015">Disulfide bond</keyword>
<organism evidence="18 19">
    <name type="scientific">Thermodesulforhabdus norvegica</name>
    <dbReference type="NCBI Taxonomy" id="39841"/>
    <lineage>
        <taxon>Bacteria</taxon>
        <taxon>Pseudomonadati</taxon>
        <taxon>Thermodesulfobacteriota</taxon>
        <taxon>Syntrophobacteria</taxon>
        <taxon>Syntrophobacterales</taxon>
        <taxon>Thermodesulforhabdaceae</taxon>
        <taxon>Thermodesulforhabdus</taxon>
    </lineage>
</organism>
<keyword evidence="12 17" id="KW-0411">Iron-sulfur</keyword>
<evidence type="ECO:0000256" key="3">
    <source>
        <dbReference type="ARBA" id="ARBA00008207"/>
    </source>
</evidence>
<comment type="catalytic activity">
    <reaction evidence="16 17">
        <text>epoxyqueuosine(34) in tRNA + AH2 = queuosine(34) in tRNA + A + H2O</text>
        <dbReference type="Rhea" id="RHEA:32159"/>
        <dbReference type="Rhea" id="RHEA-COMP:18571"/>
        <dbReference type="Rhea" id="RHEA-COMP:18582"/>
        <dbReference type="ChEBI" id="CHEBI:13193"/>
        <dbReference type="ChEBI" id="CHEBI:15377"/>
        <dbReference type="ChEBI" id="CHEBI:17499"/>
        <dbReference type="ChEBI" id="CHEBI:194431"/>
        <dbReference type="ChEBI" id="CHEBI:194443"/>
        <dbReference type="EC" id="1.17.99.6"/>
    </reaction>
</comment>
<evidence type="ECO:0000256" key="10">
    <source>
        <dbReference type="ARBA" id="ARBA00023002"/>
    </source>
</evidence>
<evidence type="ECO:0000313" key="19">
    <source>
        <dbReference type="Proteomes" id="UP000199611"/>
    </source>
</evidence>
<dbReference type="PANTHER" id="PTHR36701">
    <property type="entry name" value="EPOXYQUEUOSINE REDUCTASE QUEH"/>
    <property type="match status" value="1"/>
</dbReference>
<feature type="binding site" evidence="17">
    <location>
        <position position="87"/>
    </location>
    <ligand>
        <name>[4Fe-4S] cluster</name>
        <dbReference type="ChEBI" id="CHEBI:49883"/>
    </ligand>
</feature>
<dbReference type="InterPro" id="IPR003828">
    <property type="entry name" value="QueH"/>
</dbReference>
<evidence type="ECO:0000256" key="14">
    <source>
        <dbReference type="ARBA" id="ARBA00023284"/>
    </source>
</evidence>
<proteinExistence type="inferred from homology"/>
<evidence type="ECO:0000313" key="18">
    <source>
        <dbReference type="EMBL" id="SFM65606.1"/>
    </source>
</evidence>
<dbReference type="GO" id="GO:0052693">
    <property type="term" value="F:epoxyqueuosine reductase activity"/>
    <property type="evidence" value="ECO:0007669"/>
    <property type="project" value="UniProtKB-UniRule"/>
</dbReference>
<evidence type="ECO:0000256" key="6">
    <source>
        <dbReference type="ARBA" id="ARBA00022485"/>
    </source>
</evidence>
<comment type="pathway">
    <text evidence="2 17">tRNA modification; tRNA-queuosine biosynthesis.</text>
</comment>
<evidence type="ECO:0000256" key="7">
    <source>
        <dbReference type="ARBA" id="ARBA00022694"/>
    </source>
</evidence>
<dbReference type="PANTHER" id="PTHR36701:SF1">
    <property type="entry name" value="EPOXYQUEUOSINE REDUCTASE QUEH"/>
    <property type="match status" value="1"/>
</dbReference>
<dbReference type="OrthoDB" id="9801033at2"/>
<comment type="function">
    <text evidence="1 17">Catalyzes the conversion of epoxyqueuosine (oQ) to queuosine (Q), which is a hypermodified base found in the wobble positions of tRNA(Asp), tRNA(Asn), tRNA(His) and tRNA(Tyr).</text>
</comment>
<sequence length="187" mass="22086">MKKILLHVCCGPCTFYPLEKLRSNGWEVMAFFYNPNIHPYSEWLRRREALTEMAEAKGLRVIIRNDYPLEEFLRNVAFRESQRCTYCYTLRLEATARLAKKSGFDAFTTTLLYSKRQKHELAKNIAENAAAKYKIPFYYEDFRSGWKEGQRMAQESGIYRQQYCGCIFSEKERFYRVSSTGTPRKAS</sequence>
<keyword evidence="14 17" id="KW-0676">Redox-active center</keyword>
<evidence type="ECO:0000256" key="16">
    <source>
        <dbReference type="ARBA" id="ARBA00047415"/>
    </source>
</evidence>
<dbReference type="GO" id="GO:0046872">
    <property type="term" value="F:metal ion binding"/>
    <property type="evidence" value="ECO:0007669"/>
    <property type="project" value="UniProtKB-KW"/>
</dbReference>
<keyword evidence="8 17" id="KW-0479">Metal-binding</keyword>
<evidence type="ECO:0000256" key="11">
    <source>
        <dbReference type="ARBA" id="ARBA00023004"/>
    </source>
</evidence>
<evidence type="ECO:0000256" key="2">
    <source>
        <dbReference type="ARBA" id="ARBA00004691"/>
    </source>
</evidence>
<evidence type="ECO:0000256" key="9">
    <source>
        <dbReference type="ARBA" id="ARBA00022785"/>
    </source>
</evidence>
<comment type="similarity">
    <text evidence="3 17">Belongs to the QueH family.</text>
</comment>